<dbReference type="EMBL" id="BART01029698">
    <property type="protein sequence ID" value="GAH09798.1"/>
    <property type="molecule type" value="Genomic_DNA"/>
</dbReference>
<feature type="non-terminal residue" evidence="1">
    <location>
        <position position="96"/>
    </location>
</feature>
<dbReference type="PANTHER" id="PTHR33988:SF2">
    <property type="entry name" value="ENDORIBONUCLEASE MAZF"/>
    <property type="match status" value="1"/>
</dbReference>
<name>X1EMA7_9ZZZZ</name>
<dbReference type="GO" id="GO:0004521">
    <property type="term" value="F:RNA endonuclease activity"/>
    <property type="evidence" value="ECO:0007669"/>
    <property type="project" value="TreeGrafter"/>
</dbReference>
<protein>
    <recommendedName>
        <fullName evidence="2">PemK family transcriptional regulator</fullName>
    </recommendedName>
</protein>
<sequence length="96" mass="10734">MKRGEVRLYKFIKPDKKRPVVILTRNSIIEFLGEVTVAPITSVVRNIPSEVFLSINDGMPKNCTINLDHMQTVSKSNIGSLITTLSSEKMSELRSA</sequence>
<comment type="caution">
    <text evidence="1">The sequence shown here is derived from an EMBL/GenBank/DDBJ whole genome shotgun (WGS) entry which is preliminary data.</text>
</comment>
<gene>
    <name evidence="1" type="ORF">S01H4_52053</name>
</gene>
<organism evidence="1">
    <name type="scientific">marine sediment metagenome</name>
    <dbReference type="NCBI Taxonomy" id="412755"/>
    <lineage>
        <taxon>unclassified sequences</taxon>
        <taxon>metagenomes</taxon>
        <taxon>ecological metagenomes</taxon>
    </lineage>
</organism>
<reference evidence="1" key="1">
    <citation type="journal article" date="2014" name="Front. Microbiol.">
        <title>High frequency of phylogenetically diverse reductive dehalogenase-homologous genes in deep subseafloor sedimentary metagenomes.</title>
        <authorList>
            <person name="Kawai M."/>
            <person name="Futagami T."/>
            <person name="Toyoda A."/>
            <person name="Takaki Y."/>
            <person name="Nishi S."/>
            <person name="Hori S."/>
            <person name="Arai W."/>
            <person name="Tsubouchi T."/>
            <person name="Morono Y."/>
            <person name="Uchiyama I."/>
            <person name="Ito T."/>
            <person name="Fujiyama A."/>
            <person name="Inagaki F."/>
            <person name="Takami H."/>
        </authorList>
    </citation>
    <scope>NUCLEOTIDE SEQUENCE</scope>
    <source>
        <strain evidence="1">Expedition CK06-06</strain>
    </source>
</reference>
<dbReference type="SUPFAM" id="SSF50118">
    <property type="entry name" value="Cell growth inhibitor/plasmid maintenance toxic component"/>
    <property type="match status" value="1"/>
</dbReference>
<dbReference type="AlphaFoldDB" id="X1EMA7"/>
<dbReference type="GO" id="GO:0006402">
    <property type="term" value="P:mRNA catabolic process"/>
    <property type="evidence" value="ECO:0007669"/>
    <property type="project" value="TreeGrafter"/>
</dbReference>
<proteinExistence type="predicted"/>
<dbReference type="Pfam" id="PF02452">
    <property type="entry name" value="PemK_toxin"/>
    <property type="match status" value="1"/>
</dbReference>
<dbReference type="InterPro" id="IPR011067">
    <property type="entry name" value="Plasmid_toxin/cell-grow_inhib"/>
</dbReference>
<dbReference type="GO" id="GO:0003677">
    <property type="term" value="F:DNA binding"/>
    <property type="evidence" value="ECO:0007669"/>
    <property type="project" value="InterPro"/>
</dbReference>
<dbReference type="Gene3D" id="2.30.30.110">
    <property type="match status" value="1"/>
</dbReference>
<dbReference type="PANTHER" id="PTHR33988">
    <property type="entry name" value="ENDORIBONUCLEASE MAZF-RELATED"/>
    <property type="match status" value="1"/>
</dbReference>
<dbReference type="GO" id="GO:0016075">
    <property type="term" value="P:rRNA catabolic process"/>
    <property type="evidence" value="ECO:0007669"/>
    <property type="project" value="TreeGrafter"/>
</dbReference>
<dbReference type="InterPro" id="IPR003477">
    <property type="entry name" value="PemK-like"/>
</dbReference>
<evidence type="ECO:0000313" key="1">
    <source>
        <dbReference type="EMBL" id="GAH09798.1"/>
    </source>
</evidence>
<accession>X1EMA7</accession>
<evidence type="ECO:0008006" key="2">
    <source>
        <dbReference type="Google" id="ProtNLM"/>
    </source>
</evidence>